<feature type="region of interest" description="Disordered" evidence="1">
    <location>
        <begin position="95"/>
        <end position="130"/>
    </location>
</feature>
<proteinExistence type="predicted"/>
<feature type="compositionally biased region" description="Polar residues" evidence="1">
    <location>
        <begin position="103"/>
        <end position="115"/>
    </location>
</feature>
<dbReference type="Proteomes" id="UP000325902">
    <property type="component" value="Unassembled WGS sequence"/>
</dbReference>
<gene>
    <name evidence="2" type="ORF">DBV05_g11938</name>
</gene>
<keyword evidence="3" id="KW-1185">Reference proteome</keyword>
<sequence length="222" mass="25495">MSFYNWPTLKSERPERNVWSWVKTRIRPQIQHKSLDSDKKTFSYADFVLVHDALADNVDKRAYLDDLYSNGSFAQARFAKNDELQTKIEVASTILPDTEYQEQKSGQPGDNSIPTRDSDEELDERDARQAEELELSWEPWRIPNYLAPQMEAAQHGAAGFDANRINPNLDTKLENGVTAYGDEPAVKALTKAVNKHPRVWTEKNDFVQIPLERQMTLPLKDS</sequence>
<reference evidence="2 3" key="1">
    <citation type="journal article" date="2019" name="Sci. Rep.">
        <title>A multi-omics analysis of the grapevine pathogen Lasiodiplodia theobromae reveals that temperature affects the expression of virulence- and pathogenicity-related genes.</title>
        <authorList>
            <person name="Felix C."/>
            <person name="Meneses R."/>
            <person name="Goncalves M.F.M."/>
            <person name="Tilleman L."/>
            <person name="Duarte A.S."/>
            <person name="Jorrin-Novo J.V."/>
            <person name="Van de Peer Y."/>
            <person name="Deforce D."/>
            <person name="Van Nieuwerburgh F."/>
            <person name="Esteves A.C."/>
            <person name="Alves A."/>
        </authorList>
    </citation>
    <scope>NUCLEOTIDE SEQUENCE [LARGE SCALE GENOMIC DNA]</scope>
    <source>
        <strain evidence="2 3">LA-SOL3</strain>
    </source>
</reference>
<evidence type="ECO:0000313" key="2">
    <source>
        <dbReference type="EMBL" id="KAB2569373.1"/>
    </source>
</evidence>
<organism evidence="2 3">
    <name type="scientific">Lasiodiplodia theobromae</name>
    <dbReference type="NCBI Taxonomy" id="45133"/>
    <lineage>
        <taxon>Eukaryota</taxon>
        <taxon>Fungi</taxon>
        <taxon>Dikarya</taxon>
        <taxon>Ascomycota</taxon>
        <taxon>Pezizomycotina</taxon>
        <taxon>Dothideomycetes</taxon>
        <taxon>Dothideomycetes incertae sedis</taxon>
        <taxon>Botryosphaeriales</taxon>
        <taxon>Botryosphaeriaceae</taxon>
        <taxon>Lasiodiplodia</taxon>
    </lineage>
</organism>
<accession>A0A5N5CVK0</accession>
<comment type="caution">
    <text evidence="2">The sequence shown here is derived from an EMBL/GenBank/DDBJ whole genome shotgun (WGS) entry which is preliminary data.</text>
</comment>
<evidence type="ECO:0000256" key="1">
    <source>
        <dbReference type="SAM" id="MobiDB-lite"/>
    </source>
</evidence>
<dbReference type="EMBL" id="VCHE01000198">
    <property type="protein sequence ID" value="KAB2569373.1"/>
    <property type="molecule type" value="Genomic_DNA"/>
</dbReference>
<dbReference type="AlphaFoldDB" id="A0A5N5CVK0"/>
<dbReference type="OrthoDB" id="3929326at2759"/>
<protein>
    <submittedName>
        <fullName evidence="2">Uncharacterized protein</fullName>
    </submittedName>
</protein>
<name>A0A5N5CVK0_9PEZI</name>
<evidence type="ECO:0000313" key="3">
    <source>
        <dbReference type="Proteomes" id="UP000325902"/>
    </source>
</evidence>